<gene>
    <name evidence="1" type="ORF">H3H37_06385</name>
</gene>
<dbReference type="EMBL" id="JACEZT010000003">
    <property type="protein sequence ID" value="MBA5636680.1"/>
    <property type="molecule type" value="Genomic_DNA"/>
</dbReference>
<proteinExistence type="predicted"/>
<name>A0A7W2EQJ4_9BURK</name>
<dbReference type="RefSeq" id="WP_182160814.1">
    <property type="nucleotide sequence ID" value="NZ_JACEZT010000003.1"/>
</dbReference>
<dbReference type="Pfam" id="PF14375">
    <property type="entry name" value="Cys_rich_CWC"/>
    <property type="match status" value="1"/>
</dbReference>
<evidence type="ECO:0000313" key="2">
    <source>
        <dbReference type="Proteomes" id="UP000534388"/>
    </source>
</evidence>
<reference evidence="1 2" key="1">
    <citation type="submission" date="2020-07" db="EMBL/GenBank/DDBJ databases">
        <title>Novel species isolated from subtropical streams in China.</title>
        <authorList>
            <person name="Lu H."/>
        </authorList>
    </citation>
    <scope>NUCLEOTIDE SEQUENCE [LARGE SCALE GENOMIC DNA]</scope>
    <source>
        <strain evidence="1 2">LX20W</strain>
    </source>
</reference>
<dbReference type="Proteomes" id="UP000534388">
    <property type="component" value="Unassembled WGS sequence"/>
</dbReference>
<comment type="caution">
    <text evidence="1">The sequence shown here is derived from an EMBL/GenBank/DDBJ whole genome shotgun (WGS) entry which is preliminary data.</text>
</comment>
<dbReference type="InterPro" id="IPR032720">
    <property type="entry name" value="Cys_rich_CWC"/>
</dbReference>
<evidence type="ECO:0000313" key="1">
    <source>
        <dbReference type="EMBL" id="MBA5636680.1"/>
    </source>
</evidence>
<dbReference type="AlphaFoldDB" id="A0A7W2EQJ4"/>
<keyword evidence="2" id="KW-1185">Reference proteome</keyword>
<accession>A0A7W2EQJ4</accession>
<protein>
    <submittedName>
        <fullName evidence="1">Cysteine-rich CWC family protein</fullName>
    </submittedName>
</protein>
<sequence length="82" mass="8179">MSVCARCGATFICAMADGDGSEPCWCASLPLVMPVPPLSSGAPASASMPAPAEDPSCWCPDCLKRHIATTSAATGAAPANPE</sequence>
<organism evidence="1 2">
    <name type="scientific">Rugamonas brunnea</name>
    <dbReference type="NCBI Taxonomy" id="2758569"/>
    <lineage>
        <taxon>Bacteria</taxon>
        <taxon>Pseudomonadati</taxon>
        <taxon>Pseudomonadota</taxon>
        <taxon>Betaproteobacteria</taxon>
        <taxon>Burkholderiales</taxon>
        <taxon>Oxalobacteraceae</taxon>
        <taxon>Telluria group</taxon>
        <taxon>Rugamonas</taxon>
    </lineage>
</organism>